<evidence type="ECO:0000259" key="1">
    <source>
        <dbReference type="Pfam" id="PF00496"/>
    </source>
</evidence>
<dbReference type="PROSITE" id="PS51257">
    <property type="entry name" value="PROKAR_LIPOPROTEIN"/>
    <property type="match status" value="1"/>
</dbReference>
<reference evidence="2 3" key="1">
    <citation type="submission" date="2023-04" db="EMBL/GenBank/DDBJ databases">
        <title>Forest soil microbial communities from Buena Vista Peninsula, Colon Province, Panama.</title>
        <authorList>
            <person name="Bouskill N."/>
        </authorList>
    </citation>
    <scope>NUCLEOTIDE SEQUENCE [LARGE SCALE GENOMIC DNA]</scope>
    <source>
        <strain evidence="2 3">GGS1</strain>
    </source>
</reference>
<dbReference type="InterPro" id="IPR030678">
    <property type="entry name" value="Peptide/Ni-bd"/>
</dbReference>
<dbReference type="PANTHER" id="PTHR30290:SF65">
    <property type="entry name" value="MONOACYL PHOSPHATIDYLINOSITOL TETRAMANNOSIDE-BINDING PROTEIN LPQW-RELATED"/>
    <property type="match status" value="1"/>
</dbReference>
<sequence>MTRYPERRRFLWAAPVWIALVALLAGCTSSGGSNRGDDRESGGVLPAYDHADVNARPRSELREGGTLTLSIVQWLTQFNYFQLDGALDDTLTVVGLFEPRLFTRDSKGVPHPDPDYLRSAKVTSTSPQTVTYRLNPEARWSDGTALGWQDFAAQWHALGRGDQRYQIADPSGYEDIASVTEGADAHEVKVTFKTPFADWQRLFTPLYPAAAFSTPEEFNEGWRSGLPITAGPFRIGSLDTTGKTLTAVRDPKWWGTRPLLDQVVFRTLDPTTAVQAYLNGEISAVNAASGDVYDRLKGASDTDIRTGSAWDEVLVAFNGANGPLADVQVRRAVLRAVDRNALAQVAGEGLPIGVPLLGNHFFMTNQPGYTDNSGTLGRYDVKEAERILDARGWRRKNGSGTRVKDGQELRLRFVLSQSTNRLGLDLSQLIQQMLARVGIAVEIQKVPADDYLSKYLNRGNFDMAIFRFIGQTYPSSLYSIYRQPTDGQAYENYGRISSPDIDALLREAVHTLDTARRARLYRQADTEIWEAAHDLLLYQRPQMLAVREDLANYGVPGLGDIDFTQVGWEKTG</sequence>
<gene>
    <name evidence="2" type="ORF">M2283_004222</name>
</gene>
<feature type="domain" description="Solute-binding protein family 5" evidence="1">
    <location>
        <begin position="114"/>
        <end position="481"/>
    </location>
</feature>
<dbReference type="EMBL" id="JARXVH010000006">
    <property type="protein sequence ID" value="MDH6216904.1"/>
    <property type="molecule type" value="Genomic_DNA"/>
</dbReference>
<dbReference type="Gene3D" id="3.40.190.10">
    <property type="entry name" value="Periplasmic binding protein-like II"/>
    <property type="match status" value="1"/>
</dbReference>
<dbReference type="InterPro" id="IPR039424">
    <property type="entry name" value="SBP_5"/>
</dbReference>
<dbReference type="CDD" id="cd08501">
    <property type="entry name" value="PBP2_Lpqw"/>
    <property type="match status" value="1"/>
</dbReference>
<keyword evidence="3" id="KW-1185">Reference proteome</keyword>
<protein>
    <submittedName>
        <fullName evidence="2">Peptide/nickel transport system substrate-binding protein</fullName>
    </submittedName>
</protein>
<dbReference type="SUPFAM" id="SSF53850">
    <property type="entry name" value="Periplasmic binding protein-like II"/>
    <property type="match status" value="1"/>
</dbReference>
<dbReference type="Gene3D" id="3.10.105.10">
    <property type="entry name" value="Dipeptide-binding Protein, Domain 3"/>
    <property type="match status" value="1"/>
</dbReference>
<accession>A0ABT6LM74</accession>
<dbReference type="PIRSF" id="PIRSF002741">
    <property type="entry name" value="MppA"/>
    <property type="match status" value="1"/>
</dbReference>
<proteinExistence type="predicted"/>
<evidence type="ECO:0000313" key="3">
    <source>
        <dbReference type="Proteomes" id="UP001160499"/>
    </source>
</evidence>
<dbReference type="Proteomes" id="UP001160499">
    <property type="component" value="Unassembled WGS sequence"/>
</dbReference>
<dbReference type="RefSeq" id="WP_280877849.1">
    <property type="nucleotide sequence ID" value="NZ_JARXVH010000006.1"/>
</dbReference>
<dbReference type="InterPro" id="IPR000914">
    <property type="entry name" value="SBP_5_dom"/>
</dbReference>
<name>A0ABT6LM74_9ACTN</name>
<evidence type="ECO:0000313" key="2">
    <source>
        <dbReference type="EMBL" id="MDH6216904.1"/>
    </source>
</evidence>
<comment type="caution">
    <text evidence="2">The sequence shown here is derived from an EMBL/GenBank/DDBJ whole genome shotgun (WGS) entry which is preliminary data.</text>
</comment>
<dbReference type="Gene3D" id="3.90.76.10">
    <property type="entry name" value="Dipeptide-binding Protein, Domain 1"/>
    <property type="match status" value="1"/>
</dbReference>
<dbReference type="PANTHER" id="PTHR30290">
    <property type="entry name" value="PERIPLASMIC BINDING COMPONENT OF ABC TRANSPORTER"/>
    <property type="match status" value="1"/>
</dbReference>
<dbReference type="Pfam" id="PF00496">
    <property type="entry name" value="SBP_bac_5"/>
    <property type="match status" value="1"/>
</dbReference>
<organism evidence="2 3">
    <name type="scientific">Streptomyces pseudovenezuelae</name>
    <dbReference type="NCBI Taxonomy" id="67350"/>
    <lineage>
        <taxon>Bacteria</taxon>
        <taxon>Bacillati</taxon>
        <taxon>Actinomycetota</taxon>
        <taxon>Actinomycetes</taxon>
        <taxon>Kitasatosporales</taxon>
        <taxon>Streptomycetaceae</taxon>
        <taxon>Streptomyces</taxon>
        <taxon>Streptomyces aurantiacus group</taxon>
    </lineage>
</organism>